<dbReference type="InterPro" id="IPR038765">
    <property type="entry name" value="Papain-like_cys_pep_sf"/>
</dbReference>
<comment type="caution">
    <text evidence="2">The sequence shown here is derived from an EMBL/GenBank/DDBJ whole genome shotgun (WGS) entry which is preliminary data.</text>
</comment>
<feature type="region of interest" description="Disordered" evidence="1">
    <location>
        <begin position="378"/>
        <end position="399"/>
    </location>
</feature>
<feature type="region of interest" description="Disordered" evidence="1">
    <location>
        <begin position="163"/>
        <end position="254"/>
    </location>
</feature>
<evidence type="ECO:0000313" key="2">
    <source>
        <dbReference type="EMBL" id="KAH9827774.1"/>
    </source>
</evidence>
<feature type="compositionally biased region" description="Polar residues" evidence="1">
    <location>
        <begin position="472"/>
        <end position="507"/>
    </location>
</feature>
<dbReference type="OrthoDB" id="4805806at2759"/>
<proteinExistence type="predicted"/>
<reference evidence="2 3" key="1">
    <citation type="journal article" date="2018" name="IMA Fungus">
        <title>IMA Genome-F 10: Nine draft genome sequences of Claviceps purpurea s.lat., including C. arundinis, C. humidiphila, and C. cf. spartinae, pseudomolecules for the pitch canker pathogen Fusarium circinatum, draft genome of Davidsoniella eucalypti, Grosmannia galeiformis, Quambalaria eucalypti, and Teratosphaeria destructans.</title>
        <authorList>
            <person name="Wingfield B.D."/>
            <person name="Liu M."/>
            <person name="Nguyen H.D."/>
            <person name="Lane F.A."/>
            <person name="Morgan S.W."/>
            <person name="De Vos L."/>
            <person name="Wilken P.M."/>
            <person name="Duong T.A."/>
            <person name="Aylward J."/>
            <person name="Coetzee M.P."/>
            <person name="Dadej K."/>
            <person name="De Beer Z.W."/>
            <person name="Findlay W."/>
            <person name="Havenga M."/>
            <person name="Kolarik M."/>
            <person name="Menzies J.G."/>
            <person name="Naidoo K."/>
            <person name="Pochopski O."/>
            <person name="Shoukouhi P."/>
            <person name="Santana Q.C."/>
            <person name="Seifert K.A."/>
            <person name="Soal N."/>
            <person name="Steenkamp E.T."/>
            <person name="Tatham C.T."/>
            <person name="van der Nest M.A."/>
            <person name="Wingfield M.J."/>
        </authorList>
    </citation>
    <scope>NUCLEOTIDE SEQUENCE [LARGE SCALE GENOMIC DNA]</scope>
    <source>
        <strain evidence="2">CMW44962</strain>
    </source>
</reference>
<dbReference type="Gene3D" id="3.40.395.10">
    <property type="entry name" value="Adenoviral Proteinase, Chain A"/>
    <property type="match status" value="1"/>
</dbReference>
<evidence type="ECO:0000313" key="3">
    <source>
        <dbReference type="Proteomes" id="UP001138500"/>
    </source>
</evidence>
<dbReference type="EMBL" id="RIBY02001859">
    <property type="protein sequence ID" value="KAH9827774.1"/>
    <property type="molecule type" value="Genomic_DNA"/>
</dbReference>
<evidence type="ECO:0000256" key="1">
    <source>
        <dbReference type="SAM" id="MobiDB-lite"/>
    </source>
</evidence>
<evidence type="ECO:0008006" key="4">
    <source>
        <dbReference type="Google" id="ProtNLM"/>
    </source>
</evidence>
<gene>
    <name evidence="2" type="ORF">Tdes44962_MAKER09621</name>
</gene>
<accession>A0A9W7SSG8</accession>
<dbReference type="Proteomes" id="UP001138500">
    <property type="component" value="Unassembled WGS sequence"/>
</dbReference>
<keyword evidence="3" id="KW-1185">Reference proteome</keyword>
<dbReference type="SUPFAM" id="SSF54001">
    <property type="entry name" value="Cysteine proteinases"/>
    <property type="match status" value="1"/>
</dbReference>
<feature type="region of interest" description="Disordered" evidence="1">
    <location>
        <begin position="414"/>
        <end position="522"/>
    </location>
</feature>
<sequence>MLLNAVPELPADLREKLHRLNDSAIALPSLDEFESIVDRVRLLPDLEPTWATALFHQRVLDSISWQLGNSAKAGGTKAKVLSDIADVAGSPAQVRADFGDITAKLSIKIRALLREGHSYSHVAAAWRHAWAAVPPGRKGRESRKFPGRVLAAVRKTLLTKQALPLEPRSASPSVSALEQIPPQEHGSGSPLAPSDEQTFLDKRRVTEPSDSIPEPLDLQRVPTSGPSHFSTSLSHSVQSSAPTMEEPRHATASLTTEPDVDILPPWSEDEASSCAGDIDETFGAGQDEGYTVHSLSDRASTPSITRGEGQHRTVMAADVAKRSPPMQAKQASRTASETFLSQRAEISMAGHDRNMRQSFPLPETTTASEDQRRAAITVSNGGRPASVSPEASMPVTPGAVSQHRQNTNLLLPQSTSQHLRQNSTAINTSHSPPDYCLENIAIRRTRRATSAPPEESPAKRRKLSMTLEMASTPDSSASISRSSTQCATPSVSHTPATSPMNGGQPSTVPEERDLSRPAKSPVPDCQRELMIQKLPCLLPGGWLSSDVLPVLLSAFNPTPATIWLPHFITVGSSPTAFHRYKTQRIRSSHAMVLVPLSVDGNHWMLAWFVLQGTTVTKARLFDPYHNVARIRQCQSVLWEFLVFHGANVEHAILAMDDYPFIQRNTNDCGMFVTIRAICLMNRQDCPQRTEGLPFWRYALIVLVQQQYNIPGQRPRPPSMDLLDHSTKDTEITYKYNPQDPQVAIRRIQQAAFQRRETHRQTIRLLKLLAATCQSVHLCISSALSRFAQVRQQYANGIEDLRKLLLDGGFDEATAREAAQNKLDLKTAPLEYALKHTAGVVQQDMQAYNEQAQRLHASVLAQMEEQEALAHQMKVDLTEERLRISGESN</sequence>
<dbReference type="AlphaFoldDB" id="A0A9W7SSG8"/>
<name>A0A9W7SSG8_9PEZI</name>
<reference evidence="2 3" key="2">
    <citation type="journal article" date="2021" name="Curr. Genet.">
        <title>Genetic response to nitrogen starvation in the aggressive Eucalyptus foliar pathogen Teratosphaeria destructans.</title>
        <authorList>
            <person name="Havenga M."/>
            <person name="Wingfield B.D."/>
            <person name="Wingfield M.J."/>
            <person name="Dreyer L.L."/>
            <person name="Roets F."/>
            <person name="Aylward J."/>
        </authorList>
    </citation>
    <scope>NUCLEOTIDE SEQUENCE [LARGE SCALE GENOMIC DNA]</scope>
    <source>
        <strain evidence="2">CMW44962</strain>
    </source>
</reference>
<feature type="compositionally biased region" description="Polar residues" evidence="1">
    <location>
        <begin position="414"/>
        <end position="431"/>
    </location>
</feature>
<feature type="compositionally biased region" description="Polar residues" evidence="1">
    <location>
        <begin position="221"/>
        <end position="242"/>
    </location>
</feature>
<protein>
    <recommendedName>
        <fullName evidence="4">Ubiquitin-like protease family profile domain-containing protein</fullName>
    </recommendedName>
</protein>
<organism evidence="2 3">
    <name type="scientific">Teratosphaeria destructans</name>
    <dbReference type="NCBI Taxonomy" id="418781"/>
    <lineage>
        <taxon>Eukaryota</taxon>
        <taxon>Fungi</taxon>
        <taxon>Dikarya</taxon>
        <taxon>Ascomycota</taxon>
        <taxon>Pezizomycotina</taxon>
        <taxon>Dothideomycetes</taxon>
        <taxon>Dothideomycetidae</taxon>
        <taxon>Mycosphaerellales</taxon>
        <taxon>Teratosphaeriaceae</taxon>
        <taxon>Teratosphaeria</taxon>
    </lineage>
</organism>